<keyword evidence="2" id="KW-0255">Endonuclease</keyword>
<evidence type="ECO:0000313" key="2">
    <source>
        <dbReference type="EMBL" id="GAA4169042.1"/>
    </source>
</evidence>
<evidence type="ECO:0000259" key="1">
    <source>
        <dbReference type="SMART" id="SM00507"/>
    </source>
</evidence>
<proteinExistence type="predicted"/>
<dbReference type="EMBL" id="BAABBW010000001">
    <property type="protein sequence ID" value="GAA4169042.1"/>
    <property type="molecule type" value="Genomic_DNA"/>
</dbReference>
<comment type="caution">
    <text evidence="2">The sequence shown here is derived from an EMBL/GenBank/DDBJ whole genome shotgun (WGS) entry which is preliminary data.</text>
</comment>
<dbReference type="InterPro" id="IPR003870">
    <property type="entry name" value="DUF222"/>
</dbReference>
<dbReference type="Pfam" id="PF02720">
    <property type="entry name" value="DUF222"/>
    <property type="match status" value="1"/>
</dbReference>
<organism evidence="2 3">
    <name type="scientific">Gryllotalpicola koreensis</name>
    <dbReference type="NCBI Taxonomy" id="993086"/>
    <lineage>
        <taxon>Bacteria</taxon>
        <taxon>Bacillati</taxon>
        <taxon>Actinomycetota</taxon>
        <taxon>Actinomycetes</taxon>
        <taxon>Micrococcales</taxon>
        <taxon>Microbacteriaceae</taxon>
        <taxon>Gryllotalpicola</taxon>
    </lineage>
</organism>
<dbReference type="RefSeq" id="WP_344751703.1">
    <property type="nucleotide sequence ID" value="NZ_BAABBW010000001.1"/>
</dbReference>
<sequence>MPGPGFSASGALSRLVGRLPVDPGALTDGQLVGFVEEIEAAARQVDALRIAAAGEVARRSVADDQDSLARRLGFKTAAGALAGITRSSGKEAAKLVKDASDLAQLPAVEQAVLDGRIGRESAAAISGELKKAAGGTLENLAAAPGTPEARELQAVQTQLVELATSAGADEVKAKAAEKAAALNVAAVVDQAAKAMDGRFFWIGPTVDGAARVSGLLPAGHAAVVRGVLDGLSNPKGKKTVTFQPESDAVPADARTRGQKAADHLRDVFSSAARSAEMPDMGGDHPTVWISTTAAELQSGSGLAFYAGTSEPVPVQEAVQAACAGGIQTVIFGKDGDVLNLGLEVRGFTKRQRRAIALRDGGTCIIPGCDVPAQWCEVHHVVPYTDGGPTDVCNGVLVCWFHHHEIDTGPWHLRMTHGTPEVRYTHGSTDTGWKTAGNGTAARIRAAAPPGTPDGG</sequence>
<accession>A0ABP7ZS49</accession>
<name>A0ABP7ZS49_9MICO</name>
<dbReference type="Proteomes" id="UP001501079">
    <property type="component" value="Unassembled WGS sequence"/>
</dbReference>
<dbReference type="GO" id="GO:0004519">
    <property type="term" value="F:endonuclease activity"/>
    <property type="evidence" value="ECO:0007669"/>
    <property type="project" value="UniProtKB-KW"/>
</dbReference>
<keyword evidence="2" id="KW-0378">Hydrolase</keyword>
<keyword evidence="3" id="KW-1185">Reference proteome</keyword>
<reference evidence="3" key="1">
    <citation type="journal article" date="2019" name="Int. J. Syst. Evol. Microbiol.">
        <title>The Global Catalogue of Microorganisms (GCM) 10K type strain sequencing project: providing services to taxonomists for standard genome sequencing and annotation.</title>
        <authorList>
            <consortium name="The Broad Institute Genomics Platform"/>
            <consortium name="The Broad Institute Genome Sequencing Center for Infectious Disease"/>
            <person name="Wu L."/>
            <person name="Ma J."/>
        </authorList>
    </citation>
    <scope>NUCLEOTIDE SEQUENCE [LARGE SCALE GENOMIC DNA]</scope>
    <source>
        <strain evidence="3">JCM 17591</strain>
    </source>
</reference>
<feature type="domain" description="HNH nuclease" evidence="1">
    <location>
        <begin position="350"/>
        <end position="403"/>
    </location>
</feature>
<evidence type="ECO:0000313" key="3">
    <source>
        <dbReference type="Proteomes" id="UP001501079"/>
    </source>
</evidence>
<dbReference type="Gene3D" id="1.10.30.50">
    <property type="match status" value="1"/>
</dbReference>
<protein>
    <submittedName>
        <fullName evidence="2">HNH endonuclease signature motif containing protein</fullName>
    </submittedName>
</protein>
<dbReference type="InterPro" id="IPR003615">
    <property type="entry name" value="HNH_nuc"/>
</dbReference>
<dbReference type="SMART" id="SM00507">
    <property type="entry name" value="HNHc"/>
    <property type="match status" value="1"/>
</dbReference>
<gene>
    <name evidence="2" type="ORF">GCM10022287_05090</name>
</gene>
<keyword evidence="2" id="KW-0540">Nuclease</keyword>
<dbReference type="CDD" id="cd00085">
    <property type="entry name" value="HNHc"/>
    <property type="match status" value="1"/>
</dbReference>